<organism evidence="2 3">
    <name type="scientific">Agromyces bauzanensis</name>
    <dbReference type="NCBI Taxonomy" id="1308924"/>
    <lineage>
        <taxon>Bacteria</taxon>
        <taxon>Bacillati</taxon>
        <taxon>Actinomycetota</taxon>
        <taxon>Actinomycetes</taxon>
        <taxon>Micrococcales</taxon>
        <taxon>Microbacteriaceae</taxon>
        <taxon>Agromyces</taxon>
    </lineage>
</organism>
<gene>
    <name evidence="2" type="ORF">GCM10011372_25600</name>
</gene>
<evidence type="ECO:0000313" key="3">
    <source>
        <dbReference type="Proteomes" id="UP000636956"/>
    </source>
</evidence>
<comment type="caution">
    <text evidence="2">The sequence shown here is derived from an EMBL/GenBank/DDBJ whole genome shotgun (WGS) entry which is preliminary data.</text>
</comment>
<feature type="signal peptide" evidence="1">
    <location>
        <begin position="1"/>
        <end position="28"/>
    </location>
</feature>
<dbReference type="Proteomes" id="UP000636956">
    <property type="component" value="Unassembled WGS sequence"/>
</dbReference>
<reference evidence="2" key="2">
    <citation type="submission" date="2020-09" db="EMBL/GenBank/DDBJ databases">
        <authorList>
            <person name="Sun Q."/>
            <person name="Zhou Y."/>
        </authorList>
    </citation>
    <scope>NUCLEOTIDE SEQUENCE</scope>
    <source>
        <strain evidence="2">CGMCC 1.8984</strain>
    </source>
</reference>
<keyword evidence="3" id="KW-1185">Reference proteome</keyword>
<evidence type="ECO:0008006" key="4">
    <source>
        <dbReference type="Google" id="ProtNLM"/>
    </source>
</evidence>
<proteinExistence type="predicted"/>
<accession>A0A917PNM2</accession>
<dbReference type="EMBL" id="BMMD01000015">
    <property type="protein sequence ID" value="GGJ86143.1"/>
    <property type="molecule type" value="Genomic_DNA"/>
</dbReference>
<protein>
    <recommendedName>
        <fullName evidence="4">Lipoprotein</fullName>
    </recommendedName>
</protein>
<evidence type="ECO:0000313" key="2">
    <source>
        <dbReference type="EMBL" id="GGJ86143.1"/>
    </source>
</evidence>
<evidence type="ECO:0000256" key="1">
    <source>
        <dbReference type="SAM" id="SignalP"/>
    </source>
</evidence>
<keyword evidence="1" id="KW-0732">Signal</keyword>
<feature type="chain" id="PRO_5038473858" description="Lipoprotein" evidence="1">
    <location>
        <begin position="29"/>
        <end position="152"/>
    </location>
</feature>
<reference evidence="2" key="1">
    <citation type="journal article" date="2014" name="Int. J. Syst. Evol. Microbiol.">
        <title>Complete genome sequence of Corynebacterium casei LMG S-19264T (=DSM 44701T), isolated from a smear-ripened cheese.</title>
        <authorList>
            <consortium name="US DOE Joint Genome Institute (JGI-PGF)"/>
            <person name="Walter F."/>
            <person name="Albersmeier A."/>
            <person name="Kalinowski J."/>
            <person name="Ruckert C."/>
        </authorList>
    </citation>
    <scope>NUCLEOTIDE SEQUENCE</scope>
    <source>
        <strain evidence="2">CGMCC 1.8984</strain>
    </source>
</reference>
<dbReference type="AlphaFoldDB" id="A0A917PNM2"/>
<name>A0A917PNM2_9MICO</name>
<sequence length="152" mass="15713">MWGMASSLPLRRAGLVAAAVASVFLLSACNPGGGAIEDYSGLPVNDHAGDAEGHEGAAEDEVQAAWLQQGGQIAVTIPGSSTCPVVGSSIRVLDKAGEGNRVAVDVVERTEDEVCTMDLVPHTTVFWTPVDVTTTEELVVEVVGETVTVPVK</sequence>